<evidence type="ECO:0000256" key="8">
    <source>
        <dbReference type="RuleBase" id="RU000507"/>
    </source>
</evidence>
<dbReference type="CDD" id="cd01448">
    <property type="entry name" value="TST_Repeat_1"/>
    <property type="match status" value="1"/>
</dbReference>
<reference evidence="10" key="3">
    <citation type="submission" date="2025-09" db="UniProtKB">
        <authorList>
            <consortium name="Ensembl"/>
        </authorList>
    </citation>
    <scope>IDENTIFICATION</scope>
</reference>
<dbReference type="PANTHER" id="PTHR11364">
    <property type="entry name" value="THIOSULFATE SULFERTANSFERASE"/>
    <property type="match status" value="1"/>
</dbReference>
<evidence type="ECO:0000256" key="3">
    <source>
        <dbReference type="ARBA" id="ARBA00022679"/>
    </source>
</evidence>
<dbReference type="GO" id="GO:0008097">
    <property type="term" value="F:5S rRNA binding"/>
    <property type="evidence" value="ECO:0007669"/>
    <property type="project" value="Ensembl"/>
</dbReference>
<dbReference type="AlphaFoldDB" id="A0A672TN41"/>
<dbReference type="CDD" id="cd01449">
    <property type="entry name" value="TST_Repeat_2"/>
    <property type="match status" value="1"/>
</dbReference>
<dbReference type="PANTHER" id="PTHR11364:SF6">
    <property type="entry name" value="THIOSULFATE SULFURTRANSFERASE"/>
    <property type="match status" value="1"/>
</dbReference>
<accession>A0A672TN41</accession>
<evidence type="ECO:0000256" key="2">
    <source>
        <dbReference type="ARBA" id="ARBA00011245"/>
    </source>
</evidence>
<dbReference type="Proteomes" id="UP000472266">
    <property type="component" value="Chromosome 4"/>
</dbReference>
<gene>
    <name evidence="10" type="primary">TST</name>
</gene>
<dbReference type="GeneTree" id="ENSGT00510000046773"/>
<dbReference type="SUPFAM" id="SSF52821">
    <property type="entry name" value="Rhodanese/Cell cycle control phosphatase"/>
    <property type="match status" value="2"/>
</dbReference>
<feature type="domain" description="Rhodanese" evidence="9">
    <location>
        <begin position="25"/>
        <end position="143"/>
    </location>
</feature>
<evidence type="ECO:0000313" key="10">
    <source>
        <dbReference type="Ensembl" id="ENSSHBP00005002764.1"/>
    </source>
</evidence>
<feature type="domain" description="Rhodanese" evidence="9">
    <location>
        <begin position="176"/>
        <end position="285"/>
    </location>
</feature>
<dbReference type="GO" id="GO:0035928">
    <property type="term" value="P:rRNA import into mitochondrion"/>
    <property type="evidence" value="ECO:0007669"/>
    <property type="project" value="Ensembl"/>
</dbReference>
<dbReference type="PROSITE" id="PS00380">
    <property type="entry name" value="RHODANESE_1"/>
    <property type="match status" value="1"/>
</dbReference>
<keyword evidence="5" id="KW-0694">RNA-binding</keyword>
<evidence type="ECO:0000256" key="5">
    <source>
        <dbReference type="ARBA" id="ARBA00022884"/>
    </source>
</evidence>
<dbReference type="InterPro" id="IPR036873">
    <property type="entry name" value="Rhodanese-like_dom_sf"/>
</dbReference>
<dbReference type="OMA" id="INIPYHY"/>
<keyword evidence="4" id="KW-0677">Repeat</keyword>
<dbReference type="SMART" id="SM00450">
    <property type="entry name" value="RHOD"/>
    <property type="match status" value="2"/>
</dbReference>
<organism evidence="10 11">
    <name type="scientific">Strigops habroptila</name>
    <name type="common">Kakapo</name>
    <dbReference type="NCBI Taxonomy" id="2489341"/>
    <lineage>
        <taxon>Eukaryota</taxon>
        <taxon>Metazoa</taxon>
        <taxon>Chordata</taxon>
        <taxon>Craniata</taxon>
        <taxon>Vertebrata</taxon>
        <taxon>Euteleostomi</taxon>
        <taxon>Archelosauria</taxon>
        <taxon>Archosauria</taxon>
        <taxon>Dinosauria</taxon>
        <taxon>Saurischia</taxon>
        <taxon>Theropoda</taxon>
        <taxon>Coelurosauria</taxon>
        <taxon>Aves</taxon>
        <taxon>Neognathae</taxon>
        <taxon>Neoaves</taxon>
        <taxon>Telluraves</taxon>
        <taxon>Australaves</taxon>
        <taxon>Psittaciformes</taxon>
        <taxon>Psittacidae</taxon>
        <taxon>Strigops</taxon>
    </lineage>
</organism>
<dbReference type="InterPro" id="IPR001307">
    <property type="entry name" value="Thiosulphate_STrfase_CS"/>
</dbReference>
<dbReference type="InterPro" id="IPR045078">
    <property type="entry name" value="TST/MPST-like"/>
</dbReference>
<evidence type="ECO:0000256" key="1">
    <source>
        <dbReference type="ARBA" id="ARBA00004305"/>
    </source>
</evidence>
<keyword evidence="6" id="KW-0496">Mitochondrion</keyword>
<proteinExistence type="predicted"/>
<comment type="subcellular location">
    <subcellularLocation>
        <location evidence="1">Mitochondrion matrix</location>
    </subcellularLocation>
</comment>
<dbReference type="PROSITE" id="PS50206">
    <property type="entry name" value="RHODANESE_3"/>
    <property type="match status" value="2"/>
</dbReference>
<evidence type="ECO:0000259" key="9">
    <source>
        <dbReference type="PROSITE" id="PS50206"/>
    </source>
</evidence>
<reference evidence="10 11" key="1">
    <citation type="submission" date="2019-11" db="EMBL/GenBank/DDBJ databases">
        <title>Strigops habroptila (kakapo) genome, bStrHab1, primary haplotype, v2.</title>
        <authorList>
            <person name="Jarvis E.D."/>
            <person name="Howard J."/>
            <person name="Rhie A."/>
            <person name="Phillippy A."/>
            <person name="Korlach J."/>
            <person name="Digby A."/>
            <person name="Iorns D."/>
            <person name="Eason D."/>
            <person name="Robertson B."/>
            <person name="Raemaekers T."/>
            <person name="Howe K."/>
            <person name="Lewin H."/>
            <person name="Damas J."/>
            <person name="Hastie A."/>
            <person name="Tracey A."/>
            <person name="Chow W."/>
            <person name="Fedrigo O."/>
        </authorList>
    </citation>
    <scope>NUCLEOTIDE SEQUENCE [LARGE SCALE GENOMIC DNA]</scope>
</reference>
<dbReference type="PROSITE" id="PS00683">
    <property type="entry name" value="RHODANESE_2"/>
    <property type="match status" value="1"/>
</dbReference>
<dbReference type="Gene3D" id="3.40.250.10">
    <property type="entry name" value="Rhodanese-like domain"/>
    <property type="match status" value="2"/>
</dbReference>
<comment type="catalytic activity">
    <reaction evidence="7">
        <text>thiosulfate + hydrogen cyanide = thiocyanate + sulfite + 2 H(+)</text>
        <dbReference type="Rhea" id="RHEA:16881"/>
        <dbReference type="ChEBI" id="CHEBI:15378"/>
        <dbReference type="ChEBI" id="CHEBI:17359"/>
        <dbReference type="ChEBI" id="CHEBI:18022"/>
        <dbReference type="ChEBI" id="CHEBI:18407"/>
        <dbReference type="ChEBI" id="CHEBI:33542"/>
        <dbReference type="EC" id="2.8.1.1"/>
    </reaction>
</comment>
<dbReference type="Pfam" id="PF00581">
    <property type="entry name" value="Rhodanese"/>
    <property type="match status" value="2"/>
</dbReference>
<dbReference type="Ensembl" id="ENSSHBT00005003401.1">
    <property type="protein sequence ID" value="ENSSHBP00005002764.1"/>
    <property type="gene ID" value="ENSSHBG00005002538.1"/>
</dbReference>
<reference evidence="10" key="2">
    <citation type="submission" date="2025-08" db="UniProtKB">
        <authorList>
            <consortium name="Ensembl"/>
        </authorList>
    </citation>
    <scope>IDENTIFICATION</scope>
</reference>
<dbReference type="FunCoup" id="A0A672TN41">
    <property type="interactions" value="640"/>
</dbReference>
<protein>
    <recommendedName>
        <fullName evidence="8">Sulfurtransferase</fullName>
    </recommendedName>
</protein>
<dbReference type="GO" id="GO:0030855">
    <property type="term" value="P:epithelial cell differentiation"/>
    <property type="evidence" value="ECO:0007669"/>
    <property type="project" value="Ensembl"/>
</dbReference>
<evidence type="ECO:0000256" key="7">
    <source>
        <dbReference type="ARBA" id="ARBA00047549"/>
    </source>
</evidence>
<dbReference type="FunFam" id="3.40.250.10:FF:000001">
    <property type="entry name" value="Sulfurtransferase"/>
    <property type="match status" value="1"/>
</dbReference>
<keyword evidence="3 8" id="KW-0808">Transferase</keyword>
<dbReference type="FunFam" id="3.40.250.10:FF:000008">
    <property type="entry name" value="Sulfurtransferase"/>
    <property type="match status" value="1"/>
</dbReference>
<name>A0A672TN41_STRHB</name>
<evidence type="ECO:0000256" key="4">
    <source>
        <dbReference type="ARBA" id="ARBA00022737"/>
    </source>
</evidence>
<dbReference type="InterPro" id="IPR001763">
    <property type="entry name" value="Rhodanese-like_dom"/>
</dbReference>
<dbReference type="InParanoid" id="A0A672TN41"/>
<evidence type="ECO:0000313" key="11">
    <source>
        <dbReference type="Proteomes" id="UP000472266"/>
    </source>
</evidence>
<dbReference type="GO" id="GO:0004792">
    <property type="term" value="F:thiosulfate-cyanide sulfurtransferase activity"/>
    <property type="evidence" value="ECO:0007669"/>
    <property type="project" value="UniProtKB-EC"/>
</dbReference>
<sequence>MAAQVLSRPLVTAKWLSEAVRAGRVGPSLRVLDASWYPPQERNARQEFKERHIPGASFFDIEVCRDQSSPYDFMLPSESHFADYVGRLGVSNNTHVVVYDGDNLGTFYAPRAWWMFRVFGHKEVSVLNGGFKNWVKEGHPVTAEVSQPTPGVFKAKLNTGLLKTFEEMIQNVGSLQFQVVDSRPEGRFRGTELDQGLESGHIPGSVNIPFQSFLTESGHEKSIEEIQEIFREKKVDLSKPLTATCRKGVTACHIALAAFLCGKRDVAIYDGSWSEWFHRAPPRYKGVLEVPTPPAPDVAENDFELANRTSGKQGGREAVPASELALQACEAVSFPPFMPSRGACTFVGENSLDRDPMCHGLMG</sequence>
<keyword evidence="11" id="KW-1185">Reference proteome</keyword>
<comment type="subunit">
    <text evidence="2">Monomer.</text>
</comment>
<evidence type="ECO:0000256" key="6">
    <source>
        <dbReference type="ARBA" id="ARBA00023128"/>
    </source>
</evidence>
<dbReference type="GO" id="GO:0005759">
    <property type="term" value="C:mitochondrial matrix"/>
    <property type="evidence" value="ECO:0007669"/>
    <property type="project" value="UniProtKB-SubCell"/>
</dbReference>